<evidence type="ECO:0000313" key="7">
    <source>
        <dbReference type="Proteomes" id="UP000662314"/>
    </source>
</evidence>
<dbReference type="PROSITE" id="PS00330">
    <property type="entry name" value="HEMOLYSIN_CALCIUM"/>
    <property type="match status" value="3"/>
</dbReference>
<keyword evidence="7" id="KW-1185">Reference proteome</keyword>
<name>A0A8J7LGI9_9NOST</name>
<sequence>YLAGGSANDTIIGGGGNDNINGGGGNDSLDGGGGNDTLTGGTGSDHFVFDINAAFNSSTIGIDTITDFLSGTDKIILDKTTFTALTSAAGSSLSTSEFATINASTNGATIAGTSSARIVFNRANGDLFYNTDGATAGLGSGGQFATLSGVTTLSATDLLLQA</sequence>
<protein>
    <submittedName>
        <fullName evidence="6">Calcium-binding protein</fullName>
    </submittedName>
</protein>
<comment type="subcellular location">
    <subcellularLocation>
        <location evidence="2">Secreted</location>
    </subcellularLocation>
</comment>
<dbReference type="GO" id="GO:0005509">
    <property type="term" value="F:calcium ion binding"/>
    <property type="evidence" value="ECO:0007669"/>
    <property type="project" value="InterPro"/>
</dbReference>
<dbReference type="InterPro" id="IPR001343">
    <property type="entry name" value="Hemolysn_Ca-bd"/>
</dbReference>
<accession>A0A8J7LGI9</accession>
<dbReference type="Proteomes" id="UP000662314">
    <property type="component" value="Unassembled WGS sequence"/>
</dbReference>
<evidence type="ECO:0000259" key="5">
    <source>
        <dbReference type="Pfam" id="PF08548"/>
    </source>
</evidence>
<comment type="caution">
    <text evidence="6">The sequence shown here is derived from an EMBL/GenBank/DDBJ whole genome shotgun (WGS) entry which is preliminary data.</text>
</comment>
<dbReference type="Pfam" id="PF00353">
    <property type="entry name" value="HemolysinCabind"/>
    <property type="match status" value="1"/>
</dbReference>
<dbReference type="Pfam" id="PF08548">
    <property type="entry name" value="Peptidase_M10_C"/>
    <property type="match status" value="1"/>
</dbReference>
<feature type="domain" description="Peptidase M10 serralysin C-terminal" evidence="5">
    <location>
        <begin position="12"/>
        <end position="80"/>
    </location>
</feature>
<gene>
    <name evidence="6" type="ORF">I8752_18420</name>
</gene>
<keyword evidence="3" id="KW-0964">Secreted</keyword>
<feature type="non-terminal residue" evidence="6">
    <location>
        <position position="1"/>
    </location>
</feature>
<proteinExistence type="predicted"/>
<dbReference type="AlphaFoldDB" id="A0A8J7LGI9"/>
<dbReference type="RefSeq" id="WP_404827101.1">
    <property type="nucleotide sequence ID" value="NZ_CAWPUQ010000331.1"/>
</dbReference>
<dbReference type="Gene3D" id="2.150.10.10">
    <property type="entry name" value="Serralysin-like metalloprotease, C-terminal"/>
    <property type="match status" value="1"/>
</dbReference>
<dbReference type="EMBL" id="JAECZA010000092">
    <property type="protein sequence ID" value="MBH8574954.1"/>
    <property type="molecule type" value="Genomic_DNA"/>
</dbReference>
<evidence type="ECO:0000256" key="3">
    <source>
        <dbReference type="ARBA" id="ARBA00022525"/>
    </source>
</evidence>
<dbReference type="PRINTS" id="PR00313">
    <property type="entry name" value="CABNDNGRPT"/>
</dbReference>
<comment type="cofactor">
    <cofactor evidence="1">
        <name>Ca(2+)</name>
        <dbReference type="ChEBI" id="CHEBI:29108"/>
    </cofactor>
</comment>
<dbReference type="SUPFAM" id="SSF51120">
    <property type="entry name" value="beta-Roll"/>
    <property type="match status" value="1"/>
</dbReference>
<dbReference type="InterPro" id="IPR018511">
    <property type="entry name" value="Hemolysin-typ_Ca-bd_CS"/>
</dbReference>
<evidence type="ECO:0000256" key="2">
    <source>
        <dbReference type="ARBA" id="ARBA00004613"/>
    </source>
</evidence>
<dbReference type="InterPro" id="IPR013858">
    <property type="entry name" value="Peptidase_M10B_C"/>
</dbReference>
<evidence type="ECO:0000313" key="6">
    <source>
        <dbReference type="EMBL" id="MBH8574954.1"/>
    </source>
</evidence>
<keyword evidence="4" id="KW-0677">Repeat</keyword>
<evidence type="ECO:0000256" key="1">
    <source>
        <dbReference type="ARBA" id="ARBA00001913"/>
    </source>
</evidence>
<organism evidence="6 7">
    <name type="scientific">Dendronalium phyllosphericum CENA369</name>
    <dbReference type="NCBI Taxonomy" id="1725256"/>
    <lineage>
        <taxon>Bacteria</taxon>
        <taxon>Bacillati</taxon>
        <taxon>Cyanobacteriota</taxon>
        <taxon>Cyanophyceae</taxon>
        <taxon>Nostocales</taxon>
        <taxon>Nostocaceae</taxon>
        <taxon>Dendronalium</taxon>
        <taxon>Dendronalium phyllosphericum</taxon>
    </lineage>
</organism>
<dbReference type="InterPro" id="IPR011049">
    <property type="entry name" value="Serralysin-like_metalloprot_C"/>
</dbReference>
<dbReference type="GO" id="GO:0005615">
    <property type="term" value="C:extracellular space"/>
    <property type="evidence" value="ECO:0007669"/>
    <property type="project" value="InterPro"/>
</dbReference>
<reference evidence="6 7" key="1">
    <citation type="journal article" date="2021" name="Int. J. Syst. Evol. Microbiol.">
        <title>Amazonocrinis nigriterrae gen. nov., sp. nov., Atlanticothrix silvestris gen. nov., sp. nov. and Dendronalium phyllosphericum gen. nov., sp. nov., nostocacean cyanobacteria from Brazilian environments.</title>
        <authorList>
            <person name="Alvarenga D.O."/>
            <person name="Andreote A.P.D."/>
            <person name="Branco L.H.Z."/>
            <person name="Delbaje E."/>
            <person name="Cruz R.B."/>
            <person name="Varani A.M."/>
            <person name="Fiore M.F."/>
        </authorList>
    </citation>
    <scope>NUCLEOTIDE SEQUENCE [LARGE SCALE GENOMIC DNA]</scope>
    <source>
        <strain evidence="6 7">CENA369</strain>
    </source>
</reference>
<evidence type="ECO:0000256" key="4">
    <source>
        <dbReference type="ARBA" id="ARBA00022737"/>
    </source>
</evidence>